<reference evidence="1 2" key="1">
    <citation type="submission" date="2013-07" db="EMBL/GenBank/DDBJ databases">
        <title>Isolation of a new Chlamydia species from the feral Sacred Ibis (Threskiornis aethiopicus): Chlamydia ibidis.</title>
        <authorList>
            <person name="Vorimore F."/>
            <person name="Hsia R.-C."/>
            <person name="Huot-Creasy H."/>
            <person name="Bastian S."/>
            <person name="Deruyter L."/>
            <person name="Passet A."/>
            <person name="Sachse K."/>
            <person name="Bavoil P."/>
            <person name="Myers G."/>
            <person name="Laroucau K."/>
        </authorList>
    </citation>
    <scope>NUCLEOTIDE SEQUENCE [LARGE SCALE GENOMIC DNA]</scope>
    <source>
        <strain evidence="1 2">10-1398/6</strain>
    </source>
</reference>
<dbReference type="RefSeq" id="WP_021119508.1">
    <property type="nucleotide sequence ID" value="NZ_APJW01000001.1"/>
</dbReference>
<dbReference type="Gene3D" id="3.10.129.150">
    <property type="entry name" value="Domain of unknown function (DUF5070)"/>
    <property type="match status" value="1"/>
</dbReference>
<sequence length="154" mass="17795">MRFVLHLEHQRHFQNQGSILFEDLVSKQDCRSLESQMKDFLKRVSKNPTDVRWRENIFRSLPSVVSVVKKQRLLNYAADLVHRPRLSLVRDFWIFSGELVPTWEEDCQLFLCLSGGNCGQGVFFRDEYPASLLSLNEGETGLLLGFSSTGLPIY</sequence>
<evidence type="ECO:0000313" key="2">
    <source>
        <dbReference type="Proteomes" id="UP000016064"/>
    </source>
</evidence>
<protein>
    <submittedName>
        <fullName evidence="1">Divalent cation-dependent regulator A</fullName>
    </submittedName>
</protein>
<dbReference type="Proteomes" id="UP000016064">
    <property type="component" value="Unassembled WGS sequence"/>
</dbReference>
<dbReference type="EMBL" id="APJW01000001">
    <property type="protein sequence ID" value="EQM62860.1"/>
    <property type="molecule type" value="Genomic_DNA"/>
</dbReference>
<accession>A0ABN0MZP9</accession>
<organism evidence="1 2">
    <name type="scientific">Chlamydia ibidis 10-1398/6</name>
    <dbReference type="NCBI Taxonomy" id="1046581"/>
    <lineage>
        <taxon>Bacteria</taxon>
        <taxon>Pseudomonadati</taxon>
        <taxon>Chlamydiota</taxon>
        <taxon>Chlamydiia</taxon>
        <taxon>Chlamydiales</taxon>
        <taxon>Chlamydiaceae</taxon>
        <taxon>Chlamydia/Chlamydophila group</taxon>
        <taxon>Chlamydia</taxon>
    </lineage>
</organism>
<comment type="caution">
    <text evidence="1">The sequence shown here is derived from an EMBL/GenBank/DDBJ whole genome shotgun (WGS) entry which is preliminary data.</text>
</comment>
<dbReference type="Pfam" id="PF16802">
    <property type="entry name" value="DUF5070"/>
    <property type="match status" value="1"/>
</dbReference>
<gene>
    <name evidence="1" type="primary">dcrA</name>
    <name evidence="1" type="ORF">H359_0425</name>
</gene>
<keyword evidence="2" id="KW-1185">Reference proteome</keyword>
<evidence type="ECO:0000313" key="1">
    <source>
        <dbReference type="EMBL" id="EQM62860.1"/>
    </source>
</evidence>
<dbReference type="SUPFAM" id="SSF51197">
    <property type="entry name" value="Clavaminate synthase-like"/>
    <property type="match status" value="1"/>
</dbReference>
<dbReference type="InterPro" id="IPR031839">
    <property type="entry name" value="DUF5070"/>
</dbReference>
<proteinExistence type="predicted"/>
<name>A0ABN0MZP9_9CHLA</name>